<gene>
    <name evidence="1" type="ORF">CRV2_00021347</name>
</gene>
<accession>A0ACA9U7T2</accession>
<protein>
    <submittedName>
        <fullName evidence="1">Uncharacterized protein</fullName>
    </submittedName>
</protein>
<proteinExistence type="predicted"/>
<comment type="caution">
    <text evidence="1">The sequence shown here is derived from an EMBL/GenBank/DDBJ whole genome shotgun (WGS) entry which is preliminary data.</text>
</comment>
<evidence type="ECO:0000313" key="2">
    <source>
        <dbReference type="Proteomes" id="UP000836387"/>
    </source>
</evidence>
<reference evidence="1" key="1">
    <citation type="submission" date="2020-04" db="EMBL/GenBank/DDBJ databases">
        <authorList>
            <person name="Broberg M."/>
        </authorList>
    </citation>
    <scope>NUCLEOTIDE SEQUENCE</scope>
</reference>
<keyword evidence="2" id="KW-1185">Reference proteome</keyword>
<dbReference type="Proteomes" id="UP000836387">
    <property type="component" value="Unassembled WGS sequence"/>
</dbReference>
<organism evidence="1 2">
    <name type="scientific">Clonostachys rosea f. rosea IK726</name>
    <dbReference type="NCBI Taxonomy" id="1349383"/>
    <lineage>
        <taxon>Eukaryota</taxon>
        <taxon>Fungi</taxon>
        <taxon>Dikarya</taxon>
        <taxon>Ascomycota</taxon>
        <taxon>Pezizomycotina</taxon>
        <taxon>Sordariomycetes</taxon>
        <taxon>Hypocreomycetidae</taxon>
        <taxon>Hypocreales</taxon>
        <taxon>Bionectriaceae</taxon>
        <taxon>Clonostachys</taxon>
    </lineage>
</organism>
<dbReference type="EMBL" id="CADEHS020000070">
    <property type="protein sequence ID" value="CAG9949380.1"/>
    <property type="molecule type" value="Genomic_DNA"/>
</dbReference>
<evidence type="ECO:0000313" key="1">
    <source>
        <dbReference type="EMBL" id="CAG9949380.1"/>
    </source>
</evidence>
<reference evidence="1" key="2">
    <citation type="submission" date="2021-10" db="EMBL/GenBank/DDBJ databases">
        <authorList>
            <person name="Piombo E."/>
        </authorList>
    </citation>
    <scope>NUCLEOTIDE SEQUENCE</scope>
</reference>
<sequence>MHSNGIIYAAFAALSMVSTVAAVKCSADFFCNQIDCSVPYQFPSGCGDGRSGTWGVHAEACGYVDCNCATNSAVFPDLLKG</sequence>
<name>A0ACA9U7T2_BIOOC</name>